<evidence type="ECO:0000313" key="11">
    <source>
        <dbReference type="WBParaSite" id="BXY_0106800.1"/>
    </source>
</evidence>
<feature type="transmembrane region" description="Helical" evidence="5">
    <location>
        <begin position="227"/>
        <end position="245"/>
    </location>
</feature>
<feature type="transmembrane region" description="Helical" evidence="5">
    <location>
        <begin position="266"/>
        <end position="293"/>
    </location>
</feature>
<protein>
    <submittedName>
        <fullName evidence="7">(pine wood nematode) hypothetical protein</fullName>
    </submittedName>
    <submittedName>
        <fullName evidence="11">G_PROTEIN_RECEP_F1_2 domain-containing protein</fullName>
    </submittedName>
</protein>
<feature type="transmembrane region" description="Helical" evidence="5">
    <location>
        <begin position="99"/>
        <end position="121"/>
    </location>
</feature>
<dbReference type="PANTHER" id="PTHR23360">
    <property type="entry name" value="G-PROTEIN COUPLED RECEPTORS FAMILY 1 PROFILE DOMAIN-CONTAINING PROTEIN-RELATED"/>
    <property type="match status" value="1"/>
</dbReference>
<gene>
    <name evidence="7" type="ORF">BXYJ_LOCUS15346</name>
</gene>
<dbReference type="eggNOG" id="KOG3642">
    <property type="taxonomic scope" value="Eukaryota"/>
</dbReference>
<keyword evidence="3 5" id="KW-1133">Transmembrane helix</keyword>
<proteinExistence type="predicted"/>
<dbReference type="InterPro" id="IPR047130">
    <property type="entry name" value="7TM_GPCR_Srsx_nematod"/>
</dbReference>
<dbReference type="EMBL" id="CAJFCV020000006">
    <property type="protein sequence ID" value="CAG9131535.1"/>
    <property type="molecule type" value="Genomic_DNA"/>
</dbReference>
<dbReference type="PROSITE" id="PS50262">
    <property type="entry name" value="G_PROTEIN_RECEP_F1_2"/>
    <property type="match status" value="1"/>
</dbReference>
<dbReference type="GO" id="GO:0016020">
    <property type="term" value="C:membrane"/>
    <property type="evidence" value="ECO:0007669"/>
    <property type="project" value="UniProtKB-SubCell"/>
</dbReference>
<dbReference type="Proteomes" id="UP000582659">
    <property type="component" value="Unassembled WGS sequence"/>
</dbReference>
<dbReference type="InterPro" id="IPR000276">
    <property type="entry name" value="GPCR_Rhodpsn"/>
</dbReference>
<evidence type="ECO:0000256" key="5">
    <source>
        <dbReference type="SAM" id="Phobius"/>
    </source>
</evidence>
<feature type="transmembrane region" description="Helical" evidence="5">
    <location>
        <begin position="141"/>
        <end position="164"/>
    </location>
</feature>
<sequence>MPKIRSTTSSSVLDLAEVATTTVNSALNSTTKDMWGFPYDRALSNPYGQYLYDTYYGKGVQFEIILPPILYIILMFLSYFGNGMIVLSTIKNKNLHGSYNILMCMGCIGDMMHQSCHWVYSVNMFSGNNFIPYNLCFYTQAFFQTGASLSVLMTFFVGVDRLIGVALPTTYRQLNYWLYIGAMFLITAAFALYDLSLAWTHVYTEYGGEPVMCVIIDSMGGEAANTWFVMCVIVNAMDVVIYGAVWATLKFKTGTSDAMKKVFKSLLVIMCFVFFGWMLNAFVRSVLLVYFNIPIEEWFYYASYFGLCANIASTSNFAVLYIFSSEYRATFQRLLGPIFPCMRPKQDEKLFFNTPSTITVSATPSK</sequence>
<dbReference type="WBParaSite" id="BXY_0106800.1">
    <property type="protein sequence ID" value="BXY_0106800.1"/>
    <property type="gene ID" value="BXY_0106800"/>
</dbReference>
<keyword evidence="4 5" id="KW-0472">Membrane</keyword>
<feature type="domain" description="G-protein coupled receptors family 1 profile" evidence="6">
    <location>
        <begin position="81"/>
        <end position="321"/>
    </location>
</feature>
<evidence type="ECO:0000256" key="2">
    <source>
        <dbReference type="ARBA" id="ARBA00022692"/>
    </source>
</evidence>
<accession>A0A1I7RK36</accession>
<dbReference type="Proteomes" id="UP000659654">
    <property type="component" value="Unassembled WGS sequence"/>
</dbReference>
<dbReference type="SMART" id="SM01381">
    <property type="entry name" value="7TM_GPCR_Srsx"/>
    <property type="match status" value="1"/>
</dbReference>
<dbReference type="PANTHER" id="PTHR23360:SF5">
    <property type="entry name" value="G-PROTEIN COUPLED RECEPTORS FAMILY 1 PROFILE DOMAIN-CONTAINING PROTEIN"/>
    <property type="match status" value="1"/>
</dbReference>
<evidence type="ECO:0000256" key="4">
    <source>
        <dbReference type="ARBA" id="ARBA00023136"/>
    </source>
</evidence>
<dbReference type="EMBL" id="CAJFDI010000006">
    <property type="protein sequence ID" value="CAD5235255.1"/>
    <property type="molecule type" value="Genomic_DNA"/>
</dbReference>
<name>A0A1I7RK36_BURXY</name>
<evidence type="ECO:0000256" key="1">
    <source>
        <dbReference type="ARBA" id="ARBA00004370"/>
    </source>
</evidence>
<reference evidence="11" key="1">
    <citation type="submission" date="2016-11" db="UniProtKB">
        <authorList>
            <consortium name="WormBaseParasite"/>
        </authorList>
    </citation>
    <scope>IDENTIFICATION</scope>
</reference>
<feature type="transmembrane region" description="Helical" evidence="5">
    <location>
        <begin position="299"/>
        <end position="323"/>
    </location>
</feature>
<evidence type="ECO:0000313" key="7">
    <source>
        <dbReference type="EMBL" id="CAD5235255.1"/>
    </source>
</evidence>
<evidence type="ECO:0000256" key="3">
    <source>
        <dbReference type="ARBA" id="ARBA00022989"/>
    </source>
</evidence>
<evidence type="ECO:0000313" key="9">
    <source>
        <dbReference type="Proteomes" id="UP000095284"/>
    </source>
</evidence>
<dbReference type="OrthoDB" id="5820127at2759"/>
<dbReference type="GO" id="GO:0004930">
    <property type="term" value="F:G protein-coupled receptor activity"/>
    <property type="evidence" value="ECO:0007669"/>
    <property type="project" value="InterPro"/>
</dbReference>
<dbReference type="Pfam" id="PF10320">
    <property type="entry name" value="7TM_GPCR_Srsx"/>
    <property type="match status" value="1"/>
</dbReference>
<keyword evidence="10" id="KW-1185">Reference proteome</keyword>
<feature type="transmembrane region" description="Helical" evidence="5">
    <location>
        <begin position="64"/>
        <end position="87"/>
    </location>
</feature>
<feature type="transmembrane region" description="Helical" evidence="5">
    <location>
        <begin position="176"/>
        <end position="193"/>
    </location>
</feature>
<dbReference type="InterPro" id="IPR019424">
    <property type="entry name" value="7TM_GPCR_Srsx"/>
</dbReference>
<comment type="subcellular location">
    <subcellularLocation>
        <location evidence="1">Membrane</location>
    </subcellularLocation>
</comment>
<dbReference type="Proteomes" id="UP000095284">
    <property type="component" value="Unplaced"/>
</dbReference>
<reference evidence="8" key="2">
    <citation type="submission" date="2020-08" db="EMBL/GenBank/DDBJ databases">
        <authorList>
            <person name="Kikuchi T."/>
        </authorList>
    </citation>
    <scope>NUCLEOTIDE SEQUENCE</scope>
    <source>
        <strain evidence="7">Ka4C1</strain>
    </source>
</reference>
<evidence type="ECO:0000313" key="10">
    <source>
        <dbReference type="Proteomes" id="UP000659654"/>
    </source>
</evidence>
<dbReference type="AlphaFoldDB" id="A0A1I7RK36"/>
<evidence type="ECO:0000259" key="6">
    <source>
        <dbReference type="PROSITE" id="PS50262"/>
    </source>
</evidence>
<dbReference type="Gene3D" id="1.20.1070.10">
    <property type="entry name" value="Rhodopsin 7-helix transmembrane proteins"/>
    <property type="match status" value="1"/>
</dbReference>
<organism evidence="9 11">
    <name type="scientific">Bursaphelenchus xylophilus</name>
    <name type="common">Pinewood nematode worm</name>
    <name type="synonym">Aphelenchoides xylophilus</name>
    <dbReference type="NCBI Taxonomy" id="6326"/>
    <lineage>
        <taxon>Eukaryota</taxon>
        <taxon>Metazoa</taxon>
        <taxon>Ecdysozoa</taxon>
        <taxon>Nematoda</taxon>
        <taxon>Chromadorea</taxon>
        <taxon>Rhabditida</taxon>
        <taxon>Tylenchina</taxon>
        <taxon>Tylenchomorpha</taxon>
        <taxon>Aphelenchoidea</taxon>
        <taxon>Aphelenchoididae</taxon>
        <taxon>Bursaphelenchus</taxon>
    </lineage>
</organism>
<keyword evidence="2 5" id="KW-0812">Transmembrane</keyword>
<evidence type="ECO:0000313" key="8">
    <source>
        <dbReference type="EMBL" id="CAG9131535.1"/>
    </source>
</evidence>
<dbReference type="InterPro" id="IPR017452">
    <property type="entry name" value="GPCR_Rhodpsn_7TM"/>
</dbReference>
<dbReference type="SUPFAM" id="SSF81321">
    <property type="entry name" value="Family A G protein-coupled receptor-like"/>
    <property type="match status" value="1"/>
</dbReference>